<protein>
    <submittedName>
        <fullName evidence="1">Uncharacterized protein</fullName>
    </submittedName>
</protein>
<keyword evidence="2" id="KW-1185">Reference proteome</keyword>
<dbReference type="EMBL" id="JYDJ01000802">
    <property type="protein sequence ID" value="KRX33431.1"/>
    <property type="molecule type" value="Genomic_DNA"/>
</dbReference>
<name>A0A0V0T4B8_9BILA</name>
<evidence type="ECO:0000313" key="1">
    <source>
        <dbReference type="EMBL" id="KRX33431.1"/>
    </source>
</evidence>
<reference evidence="1 2" key="1">
    <citation type="submission" date="2015-01" db="EMBL/GenBank/DDBJ databases">
        <title>Evolution of Trichinella species and genotypes.</title>
        <authorList>
            <person name="Korhonen P.K."/>
            <person name="Edoardo P."/>
            <person name="Giuseppe L.R."/>
            <person name="Gasser R.B."/>
        </authorList>
    </citation>
    <scope>NUCLEOTIDE SEQUENCE [LARGE SCALE GENOMIC DNA]</scope>
    <source>
        <strain evidence="1">ISS417</strain>
    </source>
</reference>
<dbReference type="Proteomes" id="UP000055048">
    <property type="component" value="Unassembled WGS sequence"/>
</dbReference>
<dbReference type="AlphaFoldDB" id="A0A0V0T4B8"/>
<evidence type="ECO:0000313" key="2">
    <source>
        <dbReference type="Proteomes" id="UP000055048"/>
    </source>
</evidence>
<gene>
    <name evidence="1" type="ORF">T05_10806</name>
</gene>
<organism evidence="1 2">
    <name type="scientific">Trichinella murrelli</name>
    <dbReference type="NCBI Taxonomy" id="144512"/>
    <lineage>
        <taxon>Eukaryota</taxon>
        <taxon>Metazoa</taxon>
        <taxon>Ecdysozoa</taxon>
        <taxon>Nematoda</taxon>
        <taxon>Enoplea</taxon>
        <taxon>Dorylaimia</taxon>
        <taxon>Trichinellida</taxon>
        <taxon>Trichinellidae</taxon>
        <taxon>Trichinella</taxon>
    </lineage>
</organism>
<sequence>MLFYVEFWTKCNVIEENSAALIGHTVQEYQTGKLRPTASLLLVQSVVHYKDIPEKETAPMQYFNKLEFREIPTLPLFTSKRSIHNSNVASSVIVHIYSKSQMSTHTEMSCFMSSIILCEDFY</sequence>
<accession>A0A0V0T4B8</accession>
<proteinExistence type="predicted"/>
<comment type="caution">
    <text evidence="1">The sequence shown here is derived from an EMBL/GenBank/DDBJ whole genome shotgun (WGS) entry which is preliminary data.</text>
</comment>